<dbReference type="Proteomes" id="UP000823749">
    <property type="component" value="Chromosome 7"/>
</dbReference>
<proteinExistence type="predicted"/>
<accession>A0AAV6JND5</accession>
<dbReference type="EMBL" id="JACTNZ010000007">
    <property type="protein sequence ID" value="KAG5541079.1"/>
    <property type="molecule type" value="Genomic_DNA"/>
</dbReference>
<comment type="caution">
    <text evidence="1">The sequence shown here is derived from an EMBL/GenBank/DDBJ whole genome shotgun (WGS) entry which is preliminary data.</text>
</comment>
<gene>
    <name evidence="1" type="ORF">RHGRI_021084</name>
</gene>
<organism evidence="1 2">
    <name type="scientific">Rhododendron griersonianum</name>
    <dbReference type="NCBI Taxonomy" id="479676"/>
    <lineage>
        <taxon>Eukaryota</taxon>
        <taxon>Viridiplantae</taxon>
        <taxon>Streptophyta</taxon>
        <taxon>Embryophyta</taxon>
        <taxon>Tracheophyta</taxon>
        <taxon>Spermatophyta</taxon>
        <taxon>Magnoliopsida</taxon>
        <taxon>eudicotyledons</taxon>
        <taxon>Gunneridae</taxon>
        <taxon>Pentapetalae</taxon>
        <taxon>asterids</taxon>
        <taxon>Ericales</taxon>
        <taxon>Ericaceae</taxon>
        <taxon>Ericoideae</taxon>
        <taxon>Rhodoreae</taxon>
        <taxon>Rhododendron</taxon>
    </lineage>
</organism>
<keyword evidence="2" id="KW-1185">Reference proteome</keyword>
<evidence type="ECO:0000313" key="2">
    <source>
        <dbReference type="Proteomes" id="UP000823749"/>
    </source>
</evidence>
<evidence type="ECO:0000313" key="1">
    <source>
        <dbReference type="EMBL" id="KAG5541079.1"/>
    </source>
</evidence>
<protein>
    <submittedName>
        <fullName evidence="1">Uncharacterized protein</fullName>
    </submittedName>
</protein>
<sequence length="79" mass="8659">MKGNKATPIRYLIEVVGMSTGSIRGWKLNSKQQTARTREIGGGSRVLCSRSGCGEEQEIGRYRSVVSSNPARRRDSSSL</sequence>
<name>A0AAV6JND5_9ERIC</name>
<reference evidence="1" key="1">
    <citation type="submission" date="2020-08" db="EMBL/GenBank/DDBJ databases">
        <title>Plant Genome Project.</title>
        <authorList>
            <person name="Zhang R.-G."/>
        </authorList>
    </citation>
    <scope>NUCLEOTIDE SEQUENCE</scope>
    <source>
        <strain evidence="1">WSP0</strain>
        <tissue evidence="1">Leaf</tissue>
    </source>
</reference>
<dbReference type="AlphaFoldDB" id="A0AAV6JND5"/>